<evidence type="ECO:0000256" key="4">
    <source>
        <dbReference type="SAM" id="Coils"/>
    </source>
</evidence>
<dbReference type="RefSeq" id="WP_008537185.1">
    <property type="nucleotide sequence ID" value="NZ_JH601090.1"/>
</dbReference>
<organism evidence="6 7">
    <name type="scientific">Megamonas funiformis YIT 11815</name>
    <dbReference type="NCBI Taxonomy" id="742816"/>
    <lineage>
        <taxon>Bacteria</taxon>
        <taxon>Bacillati</taxon>
        <taxon>Bacillota</taxon>
        <taxon>Negativicutes</taxon>
        <taxon>Selenomonadales</taxon>
        <taxon>Selenomonadaceae</taxon>
        <taxon>Megamonas</taxon>
    </lineage>
</organism>
<dbReference type="Pfam" id="PF01420">
    <property type="entry name" value="Methylase_S"/>
    <property type="match status" value="2"/>
</dbReference>
<dbReference type="EMBL" id="ADMB01000004">
    <property type="protein sequence ID" value="EHR39230.1"/>
    <property type="molecule type" value="Genomic_DNA"/>
</dbReference>
<dbReference type="SUPFAM" id="SSF116734">
    <property type="entry name" value="DNA methylase specificity domain"/>
    <property type="match status" value="2"/>
</dbReference>
<dbReference type="InterPro" id="IPR000055">
    <property type="entry name" value="Restrct_endonuc_typeI_TRD"/>
</dbReference>
<keyword evidence="3" id="KW-0238">DNA-binding</keyword>
<keyword evidence="4" id="KW-0175">Coiled coil</keyword>
<comment type="similarity">
    <text evidence="1">Belongs to the type-I restriction system S methylase family.</text>
</comment>
<feature type="domain" description="Type I restriction modification DNA specificity" evidence="5">
    <location>
        <begin position="13"/>
        <end position="198"/>
    </location>
</feature>
<reference evidence="6 7" key="1">
    <citation type="submission" date="2012-01" db="EMBL/GenBank/DDBJ databases">
        <title>The Genome Sequence of Megamonas funiformis YIT 11815.</title>
        <authorList>
            <consortium name="The Broad Institute Genome Sequencing Platform"/>
            <person name="Earl A."/>
            <person name="Ward D."/>
            <person name="Feldgarden M."/>
            <person name="Gevers D."/>
            <person name="Morotomi M."/>
            <person name="Young S.K."/>
            <person name="Zeng Q."/>
            <person name="Gargeya S."/>
            <person name="Fitzgerald M."/>
            <person name="Haas B."/>
            <person name="Abouelleil A."/>
            <person name="Alvarado L."/>
            <person name="Arachchi H.M."/>
            <person name="Berlin A."/>
            <person name="Chapman S.B."/>
            <person name="Gearin G."/>
            <person name="Goldberg J."/>
            <person name="Griggs A."/>
            <person name="Gujja S."/>
            <person name="Hansen M."/>
            <person name="Heiman D."/>
            <person name="Howarth C."/>
            <person name="Larimer J."/>
            <person name="Lui A."/>
            <person name="MacDonald P.J.P."/>
            <person name="McCowen C."/>
            <person name="Montmayeur A."/>
            <person name="Murphy C."/>
            <person name="Neiman D."/>
            <person name="Pearson M."/>
            <person name="Priest M."/>
            <person name="Roberts A."/>
            <person name="Saif S."/>
            <person name="Shea T."/>
            <person name="Sisk P."/>
            <person name="Stolte C."/>
            <person name="Sykes S."/>
            <person name="Wortman J."/>
            <person name="Nusbaum C."/>
            <person name="Birren B."/>
        </authorList>
    </citation>
    <scope>NUCLEOTIDE SEQUENCE [LARGE SCALE GENOMIC DNA]</scope>
    <source>
        <strain evidence="6 7">YIT 11815</strain>
    </source>
</reference>
<evidence type="ECO:0000256" key="1">
    <source>
        <dbReference type="ARBA" id="ARBA00010923"/>
    </source>
</evidence>
<feature type="coiled-coil region" evidence="4">
    <location>
        <begin position="181"/>
        <end position="208"/>
    </location>
</feature>
<dbReference type="InterPro" id="IPR044946">
    <property type="entry name" value="Restrct_endonuc_typeI_TRD_sf"/>
</dbReference>
<feature type="coiled-coil region" evidence="4">
    <location>
        <begin position="389"/>
        <end position="416"/>
    </location>
</feature>
<accession>A0ABN0ELT3</accession>
<comment type="caution">
    <text evidence="6">The sequence shown here is derived from an EMBL/GenBank/DDBJ whole genome shotgun (WGS) entry which is preliminary data.</text>
</comment>
<dbReference type="Gene3D" id="1.10.287.1120">
    <property type="entry name" value="Bipartite methylase S protein"/>
    <property type="match status" value="1"/>
</dbReference>
<dbReference type="GeneID" id="62779260"/>
<gene>
    <name evidence="6" type="ORF">HMPREF9454_00026</name>
</gene>
<evidence type="ECO:0000256" key="3">
    <source>
        <dbReference type="ARBA" id="ARBA00023125"/>
    </source>
</evidence>
<dbReference type="PANTHER" id="PTHR30408:SF12">
    <property type="entry name" value="TYPE I RESTRICTION ENZYME MJAVIII SPECIFICITY SUBUNIT"/>
    <property type="match status" value="1"/>
</dbReference>
<dbReference type="InterPro" id="IPR052021">
    <property type="entry name" value="Type-I_RS_S_subunit"/>
</dbReference>
<feature type="domain" description="Type I restriction modification DNA specificity" evidence="5">
    <location>
        <begin position="226"/>
        <end position="402"/>
    </location>
</feature>
<dbReference type="Proteomes" id="UP000005963">
    <property type="component" value="Unassembled WGS sequence"/>
</dbReference>
<proteinExistence type="inferred from homology"/>
<dbReference type="PANTHER" id="PTHR30408">
    <property type="entry name" value="TYPE-1 RESTRICTION ENZYME ECOKI SPECIFICITY PROTEIN"/>
    <property type="match status" value="1"/>
</dbReference>
<evidence type="ECO:0000313" key="6">
    <source>
        <dbReference type="EMBL" id="EHR39230.1"/>
    </source>
</evidence>
<keyword evidence="2" id="KW-0680">Restriction system</keyword>
<evidence type="ECO:0000259" key="5">
    <source>
        <dbReference type="Pfam" id="PF01420"/>
    </source>
</evidence>
<evidence type="ECO:0000313" key="7">
    <source>
        <dbReference type="Proteomes" id="UP000005963"/>
    </source>
</evidence>
<protein>
    <recommendedName>
        <fullName evidence="5">Type I restriction modification DNA specificity domain-containing protein</fullName>
    </recommendedName>
</protein>
<dbReference type="Gene3D" id="3.90.220.20">
    <property type="entry name" value="DNA methylase specificity domains"/>
    <property type="match status" value="2"/>
</dbReference>
<name>A0ABN0ELT3_9FIRM</name>
<sequence>MNVPKLRFKEFTDKWQKVPLNLFTNIYGGYAFKSENLLNYKAKYQVIKMGNVNNNTLNLEKNPRYLNTISQKELPYLLEKNDIILTLTGTFGKKDFGYSYQIKNETNLLLNQRLAVFKITNSNYSANFLKYILLNNTFLNKFFRFSVGGTGNQANVSIQDIKSFKIPFPKLEEQNKIANFLTTVDKKITNLENTIISLENQKKGLLQQIFSQKLRFKDKNGNNYPNWEKKKLGDIATLKNGISKSNEAFGHGKKFINLQDIFNKSYIFNDNYSLVDVTEKELSENNLLKGDVLFVRSSVKREGVGLPCVIMENLIDTVYSGFIIRCRFNINENIYLHYKKYCFLEFSFRKALLKKSSSSANTNINQDNLSKLYVNLPCLEEQTKIADFLSAFDRKLENQKAQLEHWKQIKKGLLQQMFV</sequence>
<dbReference type="CDD" id="cd17278">
    <property type="entry name" value="RMtype1_S_LdeBORF1052P-TRD2-CR2"/>
    <property type="match status" value="1"/>
</dbReference>
<evidence type="ECO:0000256" key="2">
    <source>
        <dbReference type="ARBA" id="ARBA00022747"/>
    </source>
</evidence>
<keyword evidence="7" id="KW-1185">Reference proteome</keyword>
<dbReference type="CDD" id="cd17517">
    <property type="entry name" value="RMtype1_S_EcoKI_StySPI-TRD2-CR2_like"/>
    <property type="match status" value="1"/>
</dbReference>